<feature type="transmembrane region" description="Helical" evidence="9">
    <location>
        <begin position="279"/>
        <end position="301"/>
    </location>
</feature>
<comment type="caution">
    <text evidence="11">The sequence shown here is derived from an EMBL/GenBank/DDBJ whole genome shotgun (WGS) entry which is preliminary data.</text>
</comment>
<dbReference type="GO" id="GO:0022857">
    <property type="term" value="F:transmembrane transporter activity"/>
    <property type="evidence" value="ECO:0007669"/>
    <property type="project" value="InterPro"/>
</dbReference>
<evidence type="ECO:0000313" key="11">
    <source>
        <dbReference type="EMBL" id="KAG7173008.1"/>
    </source>
</evidence>
<keyword evidence="7 9" id="KW-0472">Membrane</keyword>
<evidence type="ECO:0000256" key="6">
    <source>
        <dbReference type="ARBA" id="ARBA00022989"/>
    </source>
</evidence>
<dbReference type="InterPro" id="IPR050549">
    <property type="entry name" value="MFS_Trehalose_Transporter"/>
</dbReference>
<keyword evidence="5 9" id="KW-0812">Transmembrane</keyword>
<dbReference type="InterPro" id="IPR005828">
    <property type="entry name" value="MFS_sugar_transport-like"/>
</dbReference>
<feature type="transmembrane region" description="Helical" evidence="9">
    <location>
        <begin position="440"/>
        <end position="460"/>
    </location>
</feature>
<dbReference type="Pfam" id="PF00083">
    <property type="entry name" value="Sugar_tr"/>
    <property type="match status" value="1"/>
</dbReference>
<evidence type="ECO:0000313" key="12">
    <source>
        <dbReference type="Proteomes" id="UP000747542"/>
    </source>
</evidence>
<keyword evidence="2" id="KW-0813">Transport</keyword>
<sequence length="488" mass="52097">MSEPAEAKMDKGETTTETEELTEKTTEPTGISYVIYQGMGAAAVGVGALACSVTLGYTSPALPSMRADPDFFITEEQESWVGAVMPACALVGSVITGPLVDSLGRRTTLLHLTWPFALSWMMIATSSSVTGVVLGRMMGGLCVGMQAVAGSVFLPEIVEVELRNIMTAIPAVFGNLGLMLSFASGQYLTWRGLAWLGALMTLPVVLFLLPLPETPSHLTRTGRKESSLIALRQLRRTTQHAEKEQQEITNSCSSSDSKADISVWETVQSPNLWPVSVGIGLMVAQQTTGITAVVFFASSILDSGEDGAGGSAASVLLGVVNFFSTFVGMIAMAKFKRRQMLSLSTTVIVASLFILSLFFWAKDAGGSYSDIAKTLHLVPVVGLLAYIIGFSLGWGPIPWVFLGEGMPSRVRGKAVAMVVAVNWASAFLITKTFGWCVSSLGAHTTFLGYAVATAVSATLLRRVMPETFLQSAAQMNRLYQEAAKIKQQ</sequence>
<feature type="transmembrane region" description="Helical" evidence="9">
    <location>
        <begin position="112"/>
        <end position="132"/>
    </location>
</feature>
<dbReference type="OrthoDB" id="6612291at2759"/>
<feature type="transmembrane region" description="Helical" evidence="9">
    <location>
        <begin position="340"/>
        <end position="360"/>
    </location>
</feature>
<dbReference type="PROSITE" id="PS50850">
    <property type="entry name" value="MFS"/>
    <property type="match status" value="1"/>
</dbReference>
<protein>
    <submittedName>
        <fullName evidence="11">Facilitated trehalose transporter Tret1-like 5</fullName>
    </submittedName>
</protein>
<dbReference type="PANTHER" id="PTHR48021">
    <property type="match status" value="1"/>
</dbReference>
<evidence type="ECO:0000256" key="4">
    <source>
        <dbReference type="ARBA" id="ARBA00022597"/>
    </source>
</evidence>
<feature type="transmembrane region" description="Helical" evidence="9">
    <location>
        <begin position="313"/>
        <end position="333"/>
    </location>
</feature>
<evidence type="ECO:0000256" key="2">
    <source>
        <dbReference type="ARBA" id="ARBA00022448"/>
    </source>
</evidence>
<feature type="region of interest" description="Disordered" evidence="8">
    <location>
        <begin position="1"/>
        <end position="25"/>
    </location>
</feature>
<comment type="subcellular location">
    <subcellularLocation>
        <location evidence="1">Cell membrane</location>
        <topology evidence="1">Multi-pass membrane protein</topology>
    </subcellularLocation>
</comment>
<dbReference type="PROSITE" id="PS00216">
    <property type="entry name" value="SUGAR_TRANSPORT_1"/>
    <property type="match status" value="1"/>
</dbReference>
<dbReference type="Proteomes" id="UP000747542">
    <property type="component" value="Unassembled WGS sequence"/>
</dbReference>
<dbReference type="PANTHER" id="PTHR48021:SF96">
    <property type="entry name" value="FACILITATED TREHALOSE TRANSPORTER TRET1-1-RELATED"/>
    <property type="match status" value="1"/>
</dbReference>
<reference evidence="11" key="1">
    <citation type="journal article" date="2021" name="Sci. Adv.">
        <title>The American lobster genome reveals insights on longevity, neural, and immune adaptations.</title>
        <authorList>
            <person name="Polinski J.M."/>
            <person name="Zimin A.V."/>
            <person name="Clark K.F."/>
            <person name="Kohn A.B."/>
            <person name="Sadowski N."/>
            <person name="Timp W."/>
            <person name="Ptitsyn A."/>
            <person name="Khanna P."/>
            <person name="Romanova D.Y."/>
            <person name="Williams P."/>
            <person name="Greenwood S.J."/>
            <person name="Moroz L.L."/>
            <person name="Walt D.R."/>
            <person name="Bodnar A.G."/>
        </authorList>
    </citation>
    <scope>NUCLEOTIDE SEQUENCE</scope>
    <source>
        <strain evidence="11">GMGI-L3</strain>
    </source>
</reference>
<keyword evidence="3" id="KW-1003">Cell membrane</keyword>
<keyword evidence="4" id="KW-0762">Sugar transport</keyword>
<dbReference type="InterPro" id="IPR005829">
    <property type="entry name" value="Sugar_transporter_CS"/>
</dbReference>
<feature type="transmembrane region" description="Helical" evidence="9">
    <location>
        <begin position="34"/>
        <end position="59"/>
    </location>
</feature>
<dbReference type="EMBL" id="JAHLQT010010178">
    <property type="protein sequence ID" value="KAG7173008.1"/>
    <property type="molecule type" value="Genomic_DNA"/>
</dbReference>
<dbReference type="AlphaFoldDB" id="A0A8J5N417"/>
<proteinExistence type="predicted"/>
<feature type="transmembrane region" description="Helical" evidence="9">
    <location>
        <begin position="79"/>
        <end position="100"/>
    </location>
</feature>
<dbReference type="PROSITE" id="PS00217">
    <property type="entry name" value="SUGAR_TRANSPORT_2"/>
    <property type="match status" value="1"/>
</dbReference>
<accession>A0A8J5N417</accession>
<feature type="transmembrane region" description="Helical" evidence="9">
    <location>
        <begin position="414"/>
        <end position="434"/>
    </location>
</feature>
<evidence type="ECO:0000256" key="8">
    <source>
        <dbReference type="SAM" id="MobiDB-lite"/>
    </source>
</evidence>
<name>A0A8J5N417_HOMAM</name>
<gene>
    <name evidence="11" type="primary">Tret1-L5</name>
    <name evidence="11" type="ORF">Hamer_G008526</name>
</gene>
<evidence type="ECO:0000256" key="7">
    <source>
        <dbReference type="ARBA" id="ARBA00023136"/>
    </source>
</evidence>
<feature type="transmembrane region" description="Helical" evidence="9">
    <location>
        <begin position="380"/>
        <end position="402"/>
    </location>
</feature>
<dbReference type="FunFam" id="1.20.1250.20:FF:000218">
    <property type="entry name" value="facilitated trehalose transporter Tret1"/>
    <property type="match status" value="1"/>
</dbReference>
<evidence type="ECO:0000259" key="10">
    <source>
        <dbReference type="PROSITE" id="PS50850"/>
    </source>
</evidence>
<dbReference type="GO" id="GO:0005886">
    <property type="term" value="C:plasma membrane"/>
    <property type="evidence" value="ECO:0007669"/>
    <property type="project" value="UniProtKB-SubCell"/>
</dbReference>
<keyword evidence="6 9" id="KW-1133">Transmembrane helix</keyword>
<evidence type="ECO:0000256" key="1">
    <source>
        <dbReference type="ARBA" id="ARBA00004651"/>
    </source>
</evidence>
<evidence type="ECO:0000256" key="3">
    <source>
        <dbReference type="ARBA" id="ARBA00022475"/>
    </source>
</evidence>
<dbReference type="InterPro" id="IPR020846">
    <property type="entry name" value="MFS_dom"/>
</dbReference>
<organism evidence="11 12">
    <name type="scientific">Homarus americanus</name>
    <name type="common">American lobster</name>
    <dbReference type="NCBI Taxonomy" id="6706"/>
    <lineage>
        <taxon>Eukaryota</taxon>
        <taxon>Metazoa</taxon>
        <taxon>Ecdysozoa</taxon>
        <taxon>Arthropoda</taxon>
        <taxon>Crustacea</taxon>
        <taxon>Multicrustacea</taxon>
        <taxon>Malacostraca</taxon>
        <taxon>Eumalacostraca</taxon>
        <taxon>Eucarida</taxon>
        <taxon>Decapoda</taxon>
        <taxon>Pleocyemata</taxon>
        <taxon>Astacidea</taxon>
        <taxon>Nephropoidea</taxon>
        <taxon>Nephropidae</taxon>
        <taxon>Homarus</taxon>
    </lineage>
</organism>
<feature type="domain" description="Major facilitator superfamily (MFS) profile" evidence="10">
    <location>
        <begin position="40"/>
        <end position="468"/>
    </location>
</feature>
<keyword evidence="12" id="KW-1185">Reference proteome</keyword>
<feature type="compositionally biased region" description="Basic and acidic residues" evidence="8">
    <location>
        <begin position="1"/>
        <end position="14"/>
    </location>
</feature>
<evidence type="ECO:0000256" key="5">
    <source>
        <dbReference type="ARBA" id="ARBA00022692"/>
    </source>
</evidence>
<evidence type="ECO:0000256" key="9">
    <source>
        <dbReference type="SAM" id="Phobius"/>
    </source>
</evidence>
<feature type="transmembrane region" description="Helical" evidence="9">
    <location>
        <begin position="193"/>
        <end position="211"/>
    </location>
</feature>